<evidence type="ECO:0000313" key="2">
    <source>
        <dbReference type="EMBL" id="WGM08536.1"/>
    </source>
</evidence>
<dbReference type="PANTHER" id="PTHR37023">
    <property type="entry name" value="TRANSPOSASE"/>
    <property type="match status" value="1"/>
</dbReference>
<geneLocation type="plasmid" evidence="2 3">
    <name>paNv_CAN4</name>
</geneLocation>
<keyword evidence="2" id="KW-0614">Plasmid</keyword>
<dbReference type="EMBL" id="CP123527">
    <property type="protein sequence ID" value="WGM08536.1"/>
    <property type="molecule type" value="Genomic_DNA"/>
</dbReference>
<protein>
    <submittedName>
        <fullName evidence="2">Transposase</fullName>
    </submittedName>
</protein>
<proteinExistence type="predicted"/>
<accession>A0ABY8NVW3</accession>
<dbReference type="Proteomes" id="UP001177592">
    <property type="component" value="Plasmid paNv_CAN4"/>
</dbReference>
<dbReference type="Pfam" id="PF04986">
    <property type="entry name" value="Y2_Tnp"/>
    <property type="match status" value="1"/>
</dbReference>
<dbReference type="PANTHER" id="PTHR37023:SF1">
    <property type="entry name" value="ISSOD25 TRANSPOSASE TNPA_ISSOD25"/>
    <property type="match status" value="1"/>
</dbReference>
<dbReference type="InterPro" id="IPR007069">
    <property type="entry name" value="Transposase_32"/>
</dbReference>
<name>A0ABY8NVW3_9GAMM</name>
<sequence length="265" mass="30726">MARKQGIEIGIFCALHTYGRQLNQHPHVHVSVTRGVWIVNIVYGESCFSKKGCRRNLARAVIRLLRHSYDLINPGLLPGLGHIRDKKHWRRYLRAQYGRYWKVHFAKKRKGHGIVLSTSVATLNALGICVKTAALPRGAVVHHYHDHRTGQHRQQTLPQEEMIRRYISHIPARHFKMVRYSGFLSNRKRGKLLPKVYKALEMTARKKPENPGFSVLMKGFLRTDPYKCILCGDRLLFTGAQMGKKATELLSERLHNLEKKRWLRS</sequence>
<reference evidence="2" key="1">
    <citation type="submission" date="2023-04" db="EMBL/GenBank/DDBJ databases">
        <title>Genome dynamics across the evolutionary transition to endosymbiosis.</title>
        <authorList>
            <person name="Siozios S."/>
            <person name="Nadal-Jimenez P."/>
            <person name="Azagi T."/>
            <person name="Sprong H."/>
            <person name="Frost C.L."/>
            <person name="Parratt S.R."/>
            <person name="Taylor G."/>
            <person name="Brettell L."/>
            <person name="Lew K.C."/>
            <person name="Croft L."/>
            <person name="King K.C."/>
            <person name="Brockhurst M.A."/>
            <person name="Hypsa V."/>
            <person name="Novakova E."/>
            <person name="Darby A.C."/>
            <person name="Hurst G.D.D."/>
        </authorList>
    </citation>
    <scope>NUCLEOTIDE SEQUENCE</scope>
    <source>
        <strain evidence="2">ANv_CAN</strain>
        <plasmid evidence="2">paNv_CAN4</plasmid>
    </source>
</reference>
<organism evidence="2 3">
    <name type="scientific">Arsenophonus nasoniae</name>
    <name type="common">son-killer infecting Nasonia vitripennis</name>
    <dbReference type="NCBI Taxonomy" id="638"/>
    <lineage>
        <taxon>Bacteria</taxon>
        <taxon>Pseudomonadati</taxon>
        <taxon>Pseudomonadota</taxon>
        <taxon>Gammaproteobacteria</taxon>
        <taxon>Enterobacterales</taxon>
        <taxon>Morganellaceae</taxon>
        <taxon>Arsenophonus</taxon>
    </lineage>
</organism>
<keyword evidence="3" id="KW-1185">Reference proteome</keyword>
<feature type="domain" description="Transposase IS801/IS1294" evidence="1">
    <location>
        <begin position="10"/>
        <end position="188"/>
    </location>
</feature>
<evidence type="ECO:0000313" key="3">
    <source>
        <dbReference type="Proteomes" id="UP001177592"/>
    </source>
</evidence>
<gene>
    <name evidence="2" type="ORF">QE258_24335</name>
</gene>
<evidence type="ECO:0000259" key="1">
    <source>
        <dbReference type="Pfam" id="PF04986"/>
    </source>
</evidence>